<dbReference type="PANTHER" id="PTHR47053">
    <property type="entry name" value="MUREIN DD-ENDOPEPTIDASE MEPH-RELATED"/>
    <property type="match status" value="1"/>
</dbReference>
<feature type="domain" description="SH3b" evidence="6">
    <location>
        <begin position="34"/>
        <end position="100"/>
    </location>
</feature>
<evidence type="ECO:0000259" key="7">
    <source>
        <dbReference type="PROSITE" id="PS51935"/>
    </source>
</evidence>
<feature type="domain" description="NlpC/P60" evidence="7">
    <location>
        <begin position="116"/>
        <end position="260"/>
    </location>
</feature>
<dbReference type="RefSeq" id="WP_169506149.1">
    <property type="nucleotide sequence ID" value="NZ_JABBPN010000017.1"/>
</dbReference>
<comment type="caution">
    <text evidence="8">The sequence shown here is derived from an EMBL/GenBank/DDBJ whole genome shotgun (WGS) entry which is preliminary data.</text>
</comment>
<keyword evidence="9" id="KW-1185">Reference proteome</keyword>
<evidence type="ECO:0000259" key="6">
    <source>
        <dbReference type="PROSITE" id="PS51781"/>
    </source>
</evidence>
<reference evidence="8 9" key="1">
    <citation type="submission" date="2020-04" db="EMBL/GenBank/DDBJ databases">
        <title>Paenibacillus algicola sp. nov., a novel marine bacterium producing alginate lyase.</title>
        <authorList>
            <person name="Huang H."/>
        </authorList>
    </citation>
    <scope>NUCLEOTIDE SEQUENCE [LARGE SCALE GENOMIC DNA]</scope>
    <source>
        <strain evidence="8 9">L7-75</strain>
    </source>
</reference>
<evidence type="ECO:0000256" key="2">
    <source>
        <dbReference type="ARBA" id="ARBA00022670"/>
    </source>
</evidence>
<dbReference type="InterPro" id="IPR000064">
    <property type="entry name" value="NLP_P60_dom"/>
</dbReference>
<dbReference type="Proteomes" id="UP000565468">
    <property type="component" value="Unassembled WGS sequence"/>
</dbReference>
<dbReference type="Gene3D" id="3.90.1720.10">
    <property type="entry name" value="endopeptidase domain like (from Nostoc punctiforme)"/>
    <property type="match status" value="1"/>
</dbReference>
<dbReference type="InterPro" id="IPR038765">
    <property type="entry name" value="Papain-like_cys_pep_sf"/>
</dbReference>
<evidence type="ECO:0000256" key="5">
    <source>
        <dbReference type="SAM" id="SignalP"/>
    </source>
</evidence>
<dbReference type="SMART" id="SM00287">
    <property type="entry name" value="SH3b"/>
    <property type="match status" value="1"/>
</dbReference>
<feature type="chain" id="PRO_5039433398" evidence="5">
    <location>
        <begin position="34"/>
        <end position="261"/>
    </location>
</feature>
<dbReference type="InterPro" id="IPR051202">
    <property type="entry name" value="Peptidase_C40"/>
</dbReference>
<dbReference type="PANTHER" id="PTHR47053:SF1">
    <property type="entry name" value="MUREIN DD-ENDOPEPTIDASE MEPH-RELATED"/>
    <property type="match status" value="1"/>
</dbReference>
<comment type="similarity">
    <text evidence="1">Belongs to the peptidase C40 family.</text>
</comment>
<keyword evidence="3" id="KW-0378">Hydrolase</keyword>
<evidence type="ECO:0000256" key="1">
    <source>
        <dbReference type="ARBA" id="ARBA00007074"/>
    </source>
</evidence>
<evidence type="ECO:0000256" key="4">
    <source>
        <dbReference type="ARBA" id="ARBA00022807"/>
    </source>
</evidence>
<dbReference type="Pfam" id="PF00877">
    <property type="entry name" value="NLPC_P60"/>
    <property type="match status" value="1"/>
</dbReference>
<dbReference type="Gene3D" id="2.30.30.40">
    <property type="entry name" value="SH3 Domains"/>
    <property type="match status" value="1"/>
</dbReference>
<gene>
    <name evidence="8" type="ORF">HII30_16495</name>
</gene>
<organism evidence="8 9">
    <name type="scientific">Paenibacillus lemnae</name>
    <dbReference type="NCBI Taxonomy" id="1330551"/>
    <lineage>
        <taxon>Bacteria</taxon>
        <taxon>Bacillati</taxon>
        <taxon>Bacillota</taxon>
        <taxon>Bacilli</taxon>
        <taxon>Bacillales</taxon>
        <taxon>Paenibacillaceae</taxon>
        <taxon>Paenibacillus</taxon>
    </lineage>
</organism>
<dbReference type="SUPFAM" id="SSF54001">
    <property type="entry name" value="Cysteine proteinases"/>
    <property type="match status" value="1"/>
</dbReference>
<keyword evidence="4" id="KW-0788">Thiol protease</keyword>
<evidence type="ECO:0000313" key="9">
    <source>
        <dbReference type="Proteomes" id="UP000565468"/>
    </source>
</evidence>
<sequence length="261" mass="27058">MNSNMTSHWKKICAGALLSAAVLGSFSIGPASSADAAASEGQASGNVYLRSNPSAAGEVVARIYKGDDVSILGESGSWIKLKTAAGKTGYASSQYITAGAAASSGSNNAASAGTSSASIERVIQAGMNYLGTPYEFGSDRNTTTTFDCSDLVRQVFLEGAGIKLPASSRTQGAWIQDQGTAVYNTGDLKRGDLVFFMSYRGSSASSYAGVDKSKQTITHVGIYLGDDKLLHTYSNEAGGVLVGDFSGSWKQRFLFGGSVLK</sequence>
<dbReference type="Pfam" id="PF08239">
    <property type="entry name" value="SH3_3"/>
    <property type="match status" value="1"/>
</dbReference>
<accession>A0A848M8J6</accession>
<dbReference type="PROSITE" id="PS51935">
    <property type="entry name" value="NLPC_P60"/>
    <property type="match status" value="1"/>
</dbReference>
<name>A0A848M8J6_PAELE</name>
<evidence type="ECO:0000313" key="8">
    <source>
        <dbReference type="EMBL" id="NMO97367.1"/>
    </source>
</evidence>
<dbReference type="InterPro" id="IPR003646">
    <property type="entry name" value="SH3-like_bac-type"/>
</dbReference>
<protein>
    <submittedName>
        <fullName evidence="8">C40 family peptidase</fullName>
    </submittedName>
</protein>
<proteinExistence type="inferred from homology"/>
<evidence type="ECO:0000256" key="3">
    <source>
        <dbReference type="ARBA" id="ARBA00022801"/>
    </source>
</evidence>
<dbReference type="GO" id="GO:0008234">
    <property type="term" value="F:cysteine-type peptidase activity"/>
    <property type="evidence" value="ECO:0007669"/>
    <property type="project" value="UniProtKB-KW"/>
</dbReference>
<dbReference type="PROSITE" id="PS51781">
    <property type="entry name" value="SH3B"/>
    <property type="match status" value="1"/>
</dbReference>
<dbReference type="EMBL" id="JABBPN010000017">
    <property type="protein sequence ID" value="NMO97367.1"/>
    <property type="molecule type" value="Genomic_DNA"/>
</dbReference>
<dbReference type="AlphaFoldDB" id="A0A848M8J6"/>
<keyword evidence="5" id="KW-0732">Signal</keyword>
<keyword evidence="2" id="KW-0645">Protease</keyword>
<dbReference type="GO" id="GO:0006508">
    <property type="term" value="P:proteolysis"/>
    <property type="evidence" value="ECO:0007669"/>
    <property type="project" value="UniProtKB-KW"/>
</dbReference>
<feature type="signal peptide" evidence="5">
    <location>
        <begin position="1"/>
        <end position="33"/>
    </location>
</feature>